<gene>
    <name evidence="2" type="ORF">EHT25_26595</name>
</gene>
<keyword evidence="3" id="KW-1185">Reference proteome</keyword>
<evidence type="ECO:0000313" key="2">
    <source>
        <dbReference type="EMBL" id="RRA98578.1"/>
    </source>
</evidence>
<protein>
    <submittedName>
        <fullName evidence="2">Polysaccharide deacetylase family protein</fullName>
    </submittedName>
</protein>
<dbReference type="Pfam" id="PF01522">
    <property type="entry name" value="Polysacc_deac_1"/>
    <property type="match status" value="1"/>
</dbReference>
<sequence>MLIVWLCFLCWFIVPEIDNCVKDAIPPGCVAPERKNHQKYIPDGKTRIRGAIIRGDSTVRRLAIVFTGDEYADGGKSIRQTLAKNRVPASFFLTGRFYRNPDFRTLIRNLKKDGHYLGAHSDQHLLYCDWRKRDSLLVDQTRFRTDLDRNYVEMRQYGISKKDARFFLPPYEWYNDTIAAWTHQAGLQLISYTPGTLSHADYTTPDLPNYRSSAIILKSIYEYEQHRPAGLNGFVLLLHIGTHPDRTDKLYAHLDELLRYLQTKNYNLVRVNELL</sequence>
<dbReference type="PANTHER" id="PTHR10587">
    <property type="entry name" value="GLYCOSYL TRANSFERASE-RELATED"/>
    <property type="match status" value="1"/>
</dbReference>
<organism evidence="2 3">
    <name type="scientific">Larkinella rosea</name>
    <dbReference type="NCBI Taxonomy" id="2025312"/>
    <lineage>
        <taxon>Bacteria</taxon>
        <taxon>Pseudomonadati</taxon>
        <taxon>Bacteroidota</taxon>
        <taxon>Cytophagia</taxon>
        <taxon>Cytophagales</taxon>
        <taxon>Spirosomataceae</taxon>
        <taxon>Larkinella</taxon>
    </lineage>
</organism>
<dbReference type="AlphaFoldDB" id="A0A3P1BC31"/>
<dbReference type="Proteomes" id="UP000271925">
    <property type="component" value="Unassembled WGS sequence"/>
</dbReference>
<feature type="domain" description="NodB homology" evidence="1">
    <location>
        <begin position="60"/>
        <end position="269"/>
    </location>
</feature>
<dbReference type="RefSeq" id="WP_124878362.1">
    <property type="nucleotide sequence ID" value="NZ_RQJO01000015.1"/>
</dbReference>
<dbReference type="CDD" id="cd10917">
    <property type="entry name" value="CE4_NodB_like_6s_7s"/>
    <property type="match status" value="1"/>
</dbReference>
<accession>A0A3P1BC31</accession>
<dbReference type="GO" id="GO:0005975">
    <property type="term" value="P:carbohydrate metabolic process"/>
    <property type="evidence" value="ECO:0007669"/>
    <property type="project" value="InterPro"/>
</dbReference>
<name>A0A3P1BC31_9BACT</name>
<dbReference type="EMBL" id="RQJO01000015">
    <property type="protein sequence ID" value="RRA98578.1"/>
    <property type="molecule type" value="Genomic_DNA"/>
</dbReference>
<reference evidence="2 3" key="1">
    <citation type="submission" date="2018-11" db="EMBL/GenBank/DDBJ databases">
        <authorList>
            <person name="Zhou Z."/>
            <person name="Wang G."/>
        </authorList>
    </citation>
    <scope>NUCLEOTIDE SEQUENCE [LARGE SCALE GENOMIC DNA]</scope>
    <source>
        <strain evidence="2 3">KCTC52004</strain>
    </source>
</reference>
<dbReference type="Gene3D" id="3.20.20.370">
    <property type="entry name" value="Glycoside hydrolase/deacetylase"/>
    <property type="match status" value="1"/>
</dbReference>
<comment type="caution">
    <text evidence="2">The sequence shown here is derived from an EMBL/GenBank/DDBJ whole genome shotgun (WGS) entry which is preliminary data.</text>
</comment>
<dbReference type="InterPro" id="IPR002509">
    <property type="entry name" value="NODB_dom"/>
</dbReference>
<evidence type="ECO:0000313" key="3">
    <source>
        <dbReference type="Proteomes" id="UP000271925"/>
    </source>
</evidence>
<dbReference type="OrthoDB" id="837450at2"/>
<evidence type="ECO:0000259" key="1">
    <source>
        <dbReference type="PROSITE" id="PS51677"/>
    </source>
</evidence>
<proteinExistence type="predicted"/>
<dbReference type="GO" id="GO:0016810">
    <property type="term" value="F:hydrolase activity, acting on carbon-nitrogen (but not peptide) bonds"/>
    <property type="evidence" value="ECO:0007669"/>
    <property type="project" value="InterPro"/>
</dbReference>
<dbReference type="SUPFAM" id="SSF88713">
    <property type="entry name" value="Glycoside hydrolase/deacetylase"/>
    <property type="match status" value="1"/>
</dbReference>
<dbReference type="InterPro" id="IPR011330">
    <property type="entry name" value="Glyco_hydro/deAcase_b/a-brl"/>
</dbReference>
<dbReference type="PROSITE" id="PS51677">
    <property type="entry name" value="NODB"/>
    <property type="match status" value="1"/>
</dbReference>
<dbReference type="InterPro" id="IPR050248">
    <property type="entry name" value="Polysacc_deacetylase_ArnD"/>
</dbReference>